<gene>
    <name evidence="10" type="ORF">PO878_02285</name>
</gene>
<dbReference type="InterPro" id="IPR052157">
    <property type="entry name" value="BCAA_transport_permease"/>
</dbReference>
<evidence type="ECO:0000256" key="8">
    <source>
        <dbReference type="ARBA" id="ARBA00037998"/>
    </source>
</evidence>
<dbReference type="GO" id="GO:0006865">
    <property type="term" value="P:amino acid transport"/>
    <property type="evidence" value="ECO:0007669"/>
    <property type="project" value="UniProtKB-KW"/>
</dbReference>
<evidence type="ECO:0000256" key="4">
    <source>
        <dbReference type="ARBA" id="ARBA00022692"/>
    </source>
</evidence>
<comment type="similarity">
    <text evidence="8">Belongs to the binding-protein-dependent transport system permease family. LivHM subfamily.</text>
</comment>
<evidence type="ECO:0000313" key="10">
    <source>
        <dbReference type="EMBL" id="WCO67547.1"/>
    </source>
</evidence>
<dbReference type="AlphaFoldDB" id="A0AAE9YFC7"/>
<dbReference type="Pfam" id="PF02653">
    <property type="entry name" value="BPD_transp_2"/>
    <property type="match status" value="1"/>
</dbReference>
<keyword evidence="6 9" id="KW-1133">Transmembrane helix</keyword>
<evidence type="ECO:0000256" key="6">
    <source>
        <dbReference type="ARBA" id="ARBA00022989"/>
    </source>
</evidence>
<evidence type="ECO:0000313" key="11">
    <source>
        <dbReference type="Proteomes" id="UP001216390"/>
    </source>
</evidence>
<proteinExistence type="inferred from homology"/>
<dbReference type="PANTHER" id="PTHR11795">
    <property type="entry name" value="BRANCHED-CHAIN AMINO ACID TRANSPORT SYSTEM PERMEASE PROTEIN LIVH"/>
    <property type="match status" value="1"/>
</dbReference>
<feature type="transmembrane region" description="Helical" evidence="9">
    <location>
        <begin position="49"/>
        <end position="74"/>
    </location>
</feature>
<feature type="transmembrane region" description="Helical" evidence="9">
    <location>
        <begin position="150"/>
        <end position="172"/>
    </location>
</feature>
<evidence type="ECO:0000256" key="7">
    <source>
        <dbReference type="ARBA" id="ARBA00023136"/>
    </source>
</evidence>
<evidence type="ECO:0000256" key="3">
    <source>
        <dbReference type="ARBA" id="ARBA00022475"/>
    </source>
</evidence>
<evidence type="ECO:0000256" key="9">
    <source>
        <dbReference type="SAM" id="Phobius"/>
    </source>
</evidence>
<sequence length="307" mass="32050">MDLFVSFILNGIGNGAIYASVALALVLIFRTTGLLNLAQGEMALFSTYFAWWLTSSFGMSIFLAIPVTIVASMAGGAAIERTLIRPVYGPGKSQLNVLIVMLGMFLALNALAQLLFSDQAEPMPKPWPTNSSAGDPTGSSQIVEVLGQRISWATIALAIALVVECVVLYVLFQRTKLGLKLRAVANNTESARLVGINSSAMLMLGWALSAGLGAFAGTLAASARGSVNPGLMAIILVYAFSAAALGGFDSPVGAVVGGMVVAIAEALTIGYVDALSGIELVVPFGIILLVLLVRPQGLFGRREVERV</sequence>
<keyword evidence="2" id="KW-0813">Transport</keyword>
<feature type="transmembrane region" description="Helical" evidence="9">
    <location>
        <begin position="200"/>
        <end position="221"/>
    </location>
</feature>
<protein>
    <submittedName>
        <fullName evidence="10">Branched-chain amino acid ABC transporter permease</fullName>
    </submittedName>
</protein>
<feature type="transmembrane region" description="Helical" evidence="9">
    <location>
        <begin position="7"/>
        <end position="29"/>
    </location>
</feature>
<dbReference type="EMBL" id="CP116942">
    <property type="protein sequence ID" value="WCO67547.1"/>
    <property type="molecule type" value="Genomic_DNA"/>
</dbReference>
<keyword evidence="4 9" id="KW-0812">Transmembrane</keyword>
<dbReference type="RefSeq" id="WP_272737068.1">
    <property type="nucleotide sequence ID" value="NZ_CP116942.1"/>
</dbReference>
<feature type="transmembrane region" description="Helical" evidence="9">
    <location>
        <begin position="95"/>
        <end position="116"/>
    </location>
</feature>
<feature type="transmembrane region" description="Helical" evidence="9">
    <location>
        <begin position="227"/>
        <end position="245"/>
    </location>
</feature>
<comment type="subcellular location">
    <subcellularLocation>
        <location evidence="1">Cell membrane</location>
        <topology evidence="1">Multi-pass membrane protein</topology>
    </subcellularLocation>
</comment>
<feature type="transmembrane region" description="Helical" evidence="9">
    <location>
        <begin position="277"/>
        <end position="293"/>
    </location>
</feature>
<feature type="transmembrane region" description="Helical" evidence="9">
    <location>
        <begin position="252"/>
        <end position="271"/>
    </location>
</feature>
<keyword evidence="5" id="KW-0029">Amino-acid transport</keyword>
<evidence type="ECO:0000256" key="2">
    <source>
        <dbReference type="ARBA" id="ARBA00022448"/>
    </source>
</evidence>
<evidence type="ECO:0000256" key="5">
    <source>
        <dbReference type="ARBA" id="ARBA00022970"/>
    </source>
</evidence>
<organism evidence="10 11">
    <name type="scientific">Iamia majanohamensis</name>
    <dbReference type="NCBI Taxonomy" id="467976"/>
    <lineage>
        <taxon>Bacteria</taxon>
        <taxon>Bacillati</taxon>
        <taxon>Actinomycetota</taxon>
        <taxon>Acidimicrobiia</taxon>
        <taxon>Acidimicrobiales</taxon>
        <taxon>Iamiaceae</taxon>
        <taxon>Iamia</taxon>
    </lineage>
</organism>
<accession>A0AAE9YFC7</accession>
<dbReference type="KEGG" id="ima:PO878_02285"/>
<dbReference type="GO" id="GO:0005886">
    <property type="term" value="C:plasma membrane"/>
    <property type="evidence" value="ECO:0007669"/>
    <property type="project" value="UniProtKB-SubCell"/>
</dbReference>
<reference evidence="10" key="1">
    <citation type="submission" date="2023-01" db="EMBL/GenBank/DDBJ databases">
        <title>The diversity of Class Acidimicrobiia in South China Sea sediment environments and the proposal of Iamia marina sp. nov., a novel species of the genus Iamia.</title>
        <authorList>
            <person name="He Y."/>
            <person name="Tian X."/>
        </authorList>
    </citation>
    <scope>NUCLEOTIDE SEQUENCE</scope>
    <source>
        <strain evidence="10">DSM 19957</strain>
    </source>
</reference>
<keyword evidence="7 9" id="KW-0472">Membrane</keyword>
<dbReference type="InterPro" id="IPR001851">
    <property type="entry name" value="ABC_transp_permease"/>
</dbReference>
<dbReference type="Proteomes" id="UP001216390">
    <property type="component" value="Chromosome"/>
</dbReference>
<dbReference type="CDD" id="cd06582">
    <property type="entry name" value="TM_PBP1_LivH_like"/>
    <property type="match status" value="1"/>
</dbReference>
<dbReference type="PANTHER" id="PTHR11795:SF451">
    <property type="entry name" value="ABC TRANSPORTER PERMEASE PROTEIN"/>
    <property type="match status" value="1"/>
</dbReference>
<keyword evidence="11" id="KW-1185">Reference proteome</keyword>
<name>A0AAE9YFC7_9ACTN</name>
<dbReference type="GO" id="GO:0022857">
    <property type="term" value="F:transmembrane transporter activity"/>
    <property type="evidence" value="ECO:0007669"/>
    <property type="project" value="InterPro"/>
</dbReference>
<keyword evidence="3" id="KW-1003">Cell membrane</keyword>
<evidence type="ECO:0000256" key="1">
    <source>
        <dbReference type="ARBA" id="ARBA00004651"/>
    </source>
</evidence>